<dbReference type="AlphaFoldDB" id="A0A2T5JB24"/>
<dbReference type="PANTHER" id="PTHR30565:SF9">
    <property type="entry name" value="PROTEIN YCIF"/>
    <property type="match status" value="1"/>
</dbReference>
<dbReference type="RefSeq" id="WP_107828172.1">
    <property type="nucleotide sequence ID" value="NZ_CP160205.1"/>
</dbReference>
<name>A0A2T5JB24_9SPHI</name>
<reference evidence="1 2" key="1">
    <citation type="submission" date="2018-04" db="EMBL/GenBank/DDBJ databases">
        <title>Genomic Encyclopedia of Archaeal and Bacterial Type Strains, Phase II (KMG-II): from individual species to whole genera.</title>
        <authorList>
            <person name="Goeker M."/>
        </authorList>
    </citation>
    <scope>NUCLEOTIDE SEQUENCE [LARGE SCALE GENOMIC DNA]</scope>
    <source>
        <strain evidence="1 2">DSM 26809</strain>
    </source>
</reference>
<organism evidence="1 2">
    <name type="scientific">Mucilaginibacter yixingensis</name>
    <dbReference type="NCBI Taxonomy" id="1295612"/>
    <lineage>
        <taxon>Bacteria</taxon>
        <taxon>Pseudomonadati</taxon>
        <taxon>Bacteroidota</taxon>
        <taxon>Sphingobacteriia</taxon>
        <taxon>Sphingobacteriales</taxon>
        <taxon>Sphingobacteriaceae</taxon>
        <taxon>Mucilaginibacter</taxon>
    </lineage>
</organism>
<accession>A0A2T5JB24</accession>
<comment type="caution">
    <text evidence="1">The sequence shown here is derived from an EMBL/GenBank/DDBJ whole genome shotgun (WGS) entry which is preliminary data.</text>
</comment>
<keyword evidence="2" id="KW-1185">Reference proteome</keyword>
<evidence type="ECO:0000313" key="1">
    <source>
        <dbReference type="EMBL" id="PTQ97979.1"/>
    </source>
</evidence>
<dbReference type="InterPro" id="IPR012347">
    <property type="entry name" value="Ferritin-like"/>
</dbReference>
<dbReference type="InterPro" id="IPR047114">
    <property type="entry name" value="YciF"/>
</dbReference>
<gene>
    <name evidence="1" type="ORF">C8P68_103138</name>
</gene>
<dbReference type="SUPFAM" id="SSF47240">
    <property type="entry name" value="Ferritin-like"/>
    <property type="match status" value="1"/>
</dbReference>
<sequence>MKNASNPQVTDPDALKQLFAHHLNRLYFGKHYLNDTLERLVNIASFRNLQLALEELWDDVKKQLDRLDEIYEKAGIIPSDADCIPVQSIFKEVFTLERRGIGMELLSDMDLMLYMQLIEHINITAYRMLRILAGSLNYGEIDQLLIESFDESVDDDRLFLMITNEYLAQQNA</sequence>
<dbReference type="Proteomes" id="UP000244168">
    <property type="component" value="Unassembled WGS sequence"/>
</dbReference>
<dbReference type="Pfam" id="PF05974">
    <property type="entry name" value="DUF892"/>
    <property type="match status" value="1"/>
</dbReference>
<dbReference type="InterPro" id="IPR010287">
    <property type="entry name" value="DUF892_YciF-like"/>
</dbReference>
<dbReference type="PANTHER" id="PTHR30565">
    <property type="entry name" value="PROTEIN YCIF"/>
    <property type="match status" value="1"/>
</dbReference>
<proteinExistence type="predicted"/>
<dbReference type="OrthoDB" id="9795056at2"/>
<evidence type="ECO:0000313" key="2">
    <source>
        <dbReference type="Proteomes" id="UP000244168"/>
    </source>
</evidence>
<dbReference type="Gene3D" id="1.20.1260.10">
    <property type="match status" value="1"/>
</dbReference>
<protein>
    <submittedName>
        <fullName evidence="1">Ferritin-like metal-binding protein YciE</fullName>
    </submittedName>
</protein>
<dbReference type="EMBL" id="QAOQ01000003">
    <property type="protein sequence ID" value="PTQ97979.1"/>
    <property type="molecule type" value="Genomic_DNA"/>
</dbReference>
<dbReference type="InterPro" id="IPR009078">
    <property type="entry name" value="Ferritin-like_SF"/>
</dbReference>